<protein>
    <submittedName>
        <fullName evidence="1">Uncharacterized protein</fullName>
    </submittedName>
</protein>
<gene>
    <name evidence="1" type="ORF">TNCV_4072671</name>
</gene>
<dbReference type="Proteomes" id="UP000887159">
    <property type="component" value="Unassembled WGS sequence"/>
</dbReference>
<accession>A0A8X6W8Q6</accession>
<comment type="caution">
    <text evidence="1">The sequence shown here is derived from an EMBL/GenBank/DDBJ whole genome shotgun (WGS) entry which is preliminary data.</text>
</comment>
<reference evidence="1" key="1">
    <citation type="submission" date="2020-08" db="EMBL/GenBank/DDBJ databases">
        <title>Multicomponent nature underlies the extraordinary mechanical properties of spider dragline silk.</title>
        <authorList>
            <person name="Kono N."/>
            <person name="Nakamura H."/>
            <person name="Mori M."/>
            <person name="Yoshida Y."/>
            <person name="Ohtoshi R."/>
            <person name="Malay A.D."/>
            <person name="Moran D.A.P."/>
            <person name="Tomita M."/>
            <person name="Numata K."/>
            <person name="Arakawa K."/>
        </authorList>
    </citation>
    <scope>NUCLEOTIDE SEQUENCE</scope>
</reference>
<dbReference type="AlphaFoldDB" id="A0A8X6W8Q6"/>
<keyword evidence="2" id="KW-1185">Reference proteome</keyword>
<organism evidence="1 2">
    <name type="scientific">Trichonephila clavipes</name>
    <name type="common">Golden silk orbweaver</name>
    <name type="synonym">Nephila clavipes</name>
    <dbReference type="NCBI Taxonomy" id="2585209"/>
    <lineage>
        <taxon>Eukaryota</taxon>
        <taxon>Metazoa</taxon>
        <taxon>Ecdysozoa</taxon>
        <taxon>Arthropoda</taxon>
        <taxon>Chelicerata</taxon>
        <taxon>Arachnida</taxon>
        <taxon>Araneae</taxon>
        <taxon>Araneomorphae</taxon>
        <taxon>Entelegynae</taxon>
        <taxon>Araneoidea</taxon>
        <taxon>Nephilidae</taxon>
        <taxon>Trichonephila</taxon>
    </lineage>
</organism>
<evidence type="ECO:0000313" key="2">
    <source>
        <dbReference type="Proteomes" id="UP000887159"/>
    </source>
</evidence>
<dbReference type="EMBL" id="BMAU01021390">
    <property type="protein sequence ID" value="GFY29954.1"/>
    <property type="molecule type" value="Genomic_DNA"/>
</dbReference>
<sequence length="98" mass="10835">MDIIYRLTRGLGIASQDIGDICAAECIFENGQTVISVAVYISPIQTVKKVRDFLHFVLLPYTEDGSALLKTDYHSLPMILSGDFSLPEVEPLIAFLTD</sequence>
<evidence type="ECO:0000313" key="1">
    <source>
        <dbReference type="EMBL" id="GFY29954.1"/>
    </source>
</evidence>
<name>A0A8X6W8Q6_TRICX</name>
<proteinExistence type="predicted"/>